<keyword evidence="10 13" id="KW-1133">Transmembrane helix</keyword>
<dbReference type="Gene3D" id="1.20.120.620">
    <property type="entry name" value="Backbone structure of the membrane domain of e. Coli histidine kinase receptor kdpd"/>
    <property type="match status" value="1"/>
</dbReference>
<protein>
    <recommendedName>
        <fullName evidence="3">histidine kinase</fullName>
        <ecNumber evidence="3">2.7.13.3</ecNumber>
    </recommendedName>
</protein>
<gene>
    <name evidence="15" type="ORF">SAMN05444123_11915</name>
</gene>
<keyword evidence="8 15" id="KW-0418">Kinase</keyword>
<keyword evidence="12 13" id="KW-0472">Membrane</keyword>
<keyword evidence="11" id="KW-0902">Two-component regulatory system</keyword>
<evidence type="ECO:0000256" key="9">
    <source>
        <dbReference type="ARBA" id="ARBA00022840"/>
    </source>
</evidence>
<dbReference type="GO" id="GO:0016020">
    <property type="term" value="C:membrane"/>
    <property type="evidence" value="ECO:0007669"/>
    <property type="project" value="UniProtKB-SubCell"/>
</dbReference>
<dbReference type="Proteomes" id="UP000199615">
    <property type="component" value="Unassembled WGS sequence"/>
</dbReference>
<evidence type="ECO:0000256" key="13">
    <source>
        <dbReference type="SAM" id="Phobius"/>
    </source>
</evidence>
<reference evidence="16" key="1">
    <citation type="submission" date="2016-10" db="EMBL/GenBank/DDBJ databases">
        <authorList>
            <person name="Varghese N."/>
            <person name="Submissions S."/>
        </authorList>
    </citation>
    <scope>NUCLEOTIDE SEQUENCE [LARGE SCALE GENOMIC DNA]</scope>
    <source>
        <strain evidence="16">DSM 123</strain>
    </source>
</reference>
<dbReference type="EC" id="2.7.13.3" evidence="3"/>
<keyword evidence="4" id="KW-0597">Phosphoprotein</keyword>
<accession>A0A1H8XBL7</accession>
<evidence type="ECO:0000256" key="5">
    <source>
        <dbReference type="ARBA" id="ARBA00022679"/>
    </source>
</evidence>
<organism evidence="15 16">
    <name type="scientific">Rhodopseudomonas pseudopalustris</name>
    <dbReference type="NCBI Taxonomy" id="1513892"/>
    <lineage>
        <taxon>Bacteria</taxon>
        <taxon>Pseudomonadati</taxon>
        <taxon>Pseudomonadota</taxon>
        <taxon>Alphaproteobacteria</taxon>
        <taxon>Hyphomicrobiales</taxon>
        <taxon>Nitrobacteraceae</taxon>
        <taxon>Rhodopseudomonas</taxon>
    </lineage>
</organism>
<evidence type="ECO:0000313" key="15">
    <source>
        <dbReference type="EMBL" id="SEP37239.1"/>
    </source>
</evidence>
<evidence type="ECO:0000259" key="14">
    <source>
        <dbReference type="SMART" id="SM00911"/>
    </source>
</evidence>
<comment type="subcellular location">
    <subcellularLocation>
        <location evidence="2">Membrane</location>
        <topology evidence="2">Multi-pass membrane protein</topology>
    </subcellularLocation>
</comment>
<evidence type="ECO:0000313" key="16">
    <source>
        <dbReference type="Proteomes" id="UP000199615"/>
    </source>
</evidence>
<evidence type="ECO:0000256" key="2">
    <source>
        <dbReference type="ARBA" id="ARBA00004141"/>
    </source>
</evidence>
<keyword evidence="9" id="KW-0067">ATP-binding</keyword>
<dbReference type="InterPro" id="IPR025201">
    <property type="entry name" value="KdpD_TM"/>
</dbReference>
<dbReference type="AlphaFoldDB" id="A0A1H8XBL7"/>
<feature type="transmembrane region" description="Helical" evidence="13">
    <location>
        <begin position="6"/>
        <end position="27"/>
    </location>
</feature>
<keyword evidence="16" id="KW-1185">Reference proteome</keyword>
<feature type="transmembrane region" description="Helical" evidence="13">
    <location>
        <begin position="39"/>
        <end position="67"/>
    </location>
</feature>
<evidence type="ECO:0000256" key="8">
    <source>
        <dbReference type="ARBA" id="ARBA00022777"/>
    </source>
</evidence>
<dbReference type="Pfam" id="PF13493">
    <property type="entry name" value="DUF4118"/>
    <property type="match status" value="1"/>
</dbReference>
<dbReference type="EMBL" id="FODT01000019">
    <property type="protein sequence ID" value="SEP37239.1"/>
    <property type="molecule type" value="Genomic_DNA"/>
</dbReference>
<comment type="catalytic activity">
    <reaction evidence="1">
        <text>ATP + protein L-histidine = ADP + protein N-phospho-L-histidine.</text>
        <dbReference type="EC" id="2.7.13.3"/>
    </reaction>
</comment>
<dbReference type="InterPro" id="IPR038318">
    <property type="entry name" value="KdpD_sf"/>
</dbReference>
<dbReference type="GO" id="GO:0005524">
    <property type="term" value="F:ATP binding"/>
    <property type="evidence" value="ECO:0007669"/>
    <property type="project" value="UniProtKB-KW"/>
</dbReference>
<keyword evidence="7" id="KW-0547">Nucleotide-binding</keyword>
<dbReference type="GO" id="GO:0004673">
    <property type="term" value="F:protein histidine kinase activity"/>
    <property type="evidence" value="ECO:0007669"/>
    <property type="project" value="UniProtKB-EC"/>
</dbReference>
<dbReference type="Gene3D" id="3.30.565.10">
    <property type="entry name" value="Histidine kinase-like ATPase, C-terminal domain"/>
    <property type="match status" value="1"/>
</dbReference>
<feature type="transmembrane region" description="Helical" evidence="13">
    <location>
        <begin position="87"/>
        <end position="109"/>
    </location>
</feature>
<dbReference type="GO" id="GO:0000160">
    <property type="term" value="P:phosphorelay signal transduction system"/>
    <property type="evidence" value="ECO:0007669"/>
    <property type="project" value="UniProtKB-KW"/>
</dbReference>
<evidence type="ECO:0000256" key="6">
    <source>
        <dbReference type="ARBA" id="ARBA00022692"/>
    </source>
</evidence>
<evidence type="ECO:0000256" key="4">
    <source>
        <dbReference type="ARBA" id="ARBA00022553"/>
    </source>
</evidence>
<proteinExistence type="predicted"/>
<evidence type="ECO:0000256" key="12">
    <source>
        <dbReference type="ARBA" id="ARBA00023136"/>
    </source>
</evidence>
<dbReference type="PANTHER" id="PTHR41523">
    <property type="entry name" value="TWO-COMPONENT SYSTEM SENSOR PROTEIN"/>
    <property type="match status" value="1"/>
</dbReference>
<feature type="domain" description="Signal transduction histidine kinase HWE region" evidence="14">
    <location>
        <begin position="122"/>
        <end position="197"/>
    </location>
</feature>
<evidence type="ECO:0000256" key="7">
    <source>
        <dbReference type="ARBA" id="ARBA00022741"/>
    </source>
</evidence>
<sequence length="296" mass="32089">MGALPSIGLVVALVLIATGVRILLGFFGATLPFATFFPCVMISALIGGWLPGLLSIALSILVGWYVFISPQFAFAPLYPVMAADFGVFAISSVAVVSLAILHRGLVFTYEDMRTERDLMARETLHRSRNQLAVVISLIRKTVRDSGDAEKTVERIKIAKLTEDLLEQNGPLIGDLHDLIDKVVRNAHPEQVQISGPQVSLSTRLARALGLALHEMTTNAVKYGSLSNGSGAVRIEWTQGEHCIDIRWIETGGPAVYPPQALGFGSTLIDRMLTSVGGKHEVVFAESGCRHRIQLMS</sequence>
<dbReference type="Pfam" id="PF07536">
    <property type="entry name" value="HWE_HK"/>
    <property type="match status" value="1"/>
</dbReference>
<dbReference type="InterPro" id="IPR011102">
    <property type="entry name" value="Sig_transdc_His_kinase_HWE"/>
</dbReference>
<keyword evidence="6 13" id="KW-0812">Transmembrane</keyword>
<name>A0A1H8XBL7_9BRAD</name>
<dbReference type="PANTHER" id="PTHR41523:SF8">
    <property type="entry name" value="ETHYLENE RESPONSE SENSOR PROTEIN"/>
    <property type="match status" value="1"/>
</dbReference>
<evidence type="ECO:0000256" key="10">
    <source>
        <dbReference type="ARBA" id="ARBA00022989"/>
    </source>
</evidence>
<dbReference type="RefSeq" id="WP_175557770.1">
    <property type="nucleotide sequence ID" value="NZ_FODT01000019.1"/>
</dbReference>
<evidence type="ECO:0000256" key="1">
    <source>
        <dbReference type="ARBA" id="ARBA00000085"/>
    </source>
</evidence>
<keyword evidence="5" id="KW-0808">Transferase</keyword>
<evidence type="ECO:0000256" key="11">
    <source>
        <dbReference type="ARBA" id="ARBA00023012"/>
    </source>
</evidence>
<dbReference type="SMART" id="SM00911">
    <property type="entry name" value="HWE_HK"/>
    <property type="match status" value="1"/>
</dbReference>
<dbReference type="InterPro" id="IPR036890">
    <property type="entry name" value="HATPase_C_sf"/>
</dbReference>
<evidence type="ECO:0000256" key="3">
    <source>
        <dbReference type="ARBA" id="ARBA00012438"/>
    </source>
</evidence>